<evidence type="ECO:0000256" key="1">
    <source>
        <dbReference type="ARBA" id="ARBA00001933"/>
    </source>
</evidence>
<evidence type="ECO:0000256" key="3">
    <source>
        <dbReference type="ARBA" id="ARBA00022898"/>
    </source>
</evidence>
<comment type="caution">
    <text evidence="6">The sequence shown here is derived from an EMBL/GenBank/DDBJ whole genome shotgun (WGS) entry which is preliminary data.</text>
</comment>
<dbReference type="OrthoDB" id="9774495at2"/>
<reference evidence="6 7" key="1">
    <citation type="submission" date="2019-07" db="EMBL/GenBank/DDBJ databases">
        <title>Rufibacter sp. nov., isolated from lake sediment.</title>
        <authorList>
            <person name="Qu J.-H."/>
        </authorList>
    </citation>
    <scope>NUCLEOTIDE SEQUENCE [LARGE SCALE GENOMIC DNA]</scope>
    <source>
        <strain evidence="6 7">NBS58-1</strain>
    </source>
</reference>
<dbReference type="PROSITE" id="PS51318">
    <property type="entry name" value="TAT"/>
    <property type="match status" value="1"/>
</dbReference>
<feature type="signal peptide" evidence="4">
    <location>
        <begin position="1"/>
        <end position="32"/>
    </location>
</feature>
<dbReference type="EMBL" id="VKKY01000001">
    <property type="protein sequence ID" value="KAA3440610.1"/>
    <property type="molecule type" value="Genomic_DNA"/>
</dbReference>
<feature type="domain" description="Aromatic amino acid beta-eliminating lyase/threonine aldolase" evidence="5">
    <location>
        <begin position="53"/>
        <end position="332"/>
    </location>
</feature>
<sequence>MAKKIKGRRDFLKTSGLATLPFLLPTGLSASAGLTDYAKKEENVNFVTDGAMTSPLEYARELQVLAEKYPDAQDTYGKGGAVSRLEAEFAKLTGKQKAIFMPSGTMANNLALRVLSEGKSKIFVQEMSHLYRDEADAAQTVHSKRLVPLAPGKGEFSLADLKDSIAYHQKGEVFQSGFGAVSIENPVRRADGQVFSLEEIKKISAYCRENQIKLHLDGARLHLASAYSGVPIREYASYFDTVYISLYKYLGSKGGAILAGDAAVIDQMPHLIKIYGGNIYQNWPYAAVALDKIGNIESLLQQSRAKGGQLMALMNASGNMKVSPIQSGSNVFNLQITAPVNYEKFAAYLKEKQIQLRMPDSQGVIKFFVNETILRRSNESIMDALKKAIGSALA</sequence>
<dbReference type="GO" id="GO:0006545">
    <property type="term" value="P:glycine biosynthetic process"/>
    <property type="evidence" value="ECO:0007669"/>
    <property type="project" value="TreeGrafter"/>
</dbReference>
<evidence type="ECO:0000313" key="7">
    <source>
        <dbReference type="Proteomes" id="UP000324133"/>
    </source>
</evidence>
<evidence type="ECO:0000313" key="6">
    <source>
        <dbReference type="EMBL" id="KAA3440610.1"/>
    </source>
</evidence>
<evidence type="ECO:0000256" key="4">
    <source>
        <dbReference type="SAM" id="SignalP"/>
    </source>
</evidence>
<accession>A0A5B6TM95</accession>
<dbReference type="Gene3D" id="3.40.640.10">
    <property type="entry name" value="Type I PLP-dependent aspartate aminotransferase-like (Major domain)"/>
    <property type="match status" value="1"/>
</dbReference>
<comment type="cofactor">
    <cofactor evidence="1">
        <name>pyridoxal 5'-phosphate</name>
        <dbReference type="ChEBI" id="CHEBI:597326"/>
    </cofactor>
</comment>
<proteinExistence type="inferred from homology"/>
<dbReference type="AlphaFoldDB" id="A0A5B6TM95"/>
<gene>
    <name evidence="6" type="ORF">FOA19_08150</name>
</gene>
<dbReference type="Proteomes" id="UP000324133">
    <property type="component" value="Unassembled WGS sequence"/>
</dbReference>
<comment type="similarity">
    <text evidence="2">Belongs to the threonine aldolase family.</text>
</comment>
<keyword evidence="6" id="KW-0032">Aminotransferase</keyword>
<dbReference type="InterPro" id="IPR015421">
    <property type="entry name" value="PyrdxlP-dep_Trfase_major"/>
</dbReference>
<dbReference type="GO" id="GO:0005829">
    <property type="term" value="C:cytosol"/>
    <property type="evidence" value="ECO:0007669"/>
    <property type="project" value="TreeGrafter"/>
</dbReference>
<keyword evidence="4" id="KW-0732">Signal</keyword>
<dbReference type="PANTHER" id="PTHR48097:SF9">
    <property type="entry name" value="L-THREONINE ALDOLASE"/>
    <property type="match status" value="1"/>
</dbReference>
<keyword evidence="7" id="KW-1185">Reference proteome</keyword>
<keyword evidence="6" id="KW-0808">Transferase</keyword>
<dbReference type="GO" id="GO:0008732">
    <property type="term" value="F:L-allo-threonine aldolase activity"/>
    <property type="evidence" value="ECO:0007669"/>
    <property type="project" value="TreeGrafter"/>
</dbReference>
<dbReference type="PANTHER" id="PTHR48097">
    <property type="entry name" value="L-THREONINE ALDOLASE-RELATED"/>
    <property type="match status" value="1"/>
</dbReference>
<dbReference type="GO" id="GO:0006567">
    <property type="term" value="P:L-threonine catabolic process"/>
    <property type="evidence" value="ECO:0007669"/>
    <property type="project" value="TreeGrafter"/>
</dbReference>
<dbReference type="InterPro" id="IPR015424">
    <property type="entry name" value="PyrdxlP-dep_Trfase"/>
</dbReference>
<feature type="chain" id="PRO_5022993701" evidence="4">
    <location>
        <begin position="33"/>
        <end position="394"/>
    </location>
</feature>
<keyword evidence="3" id="KW-0663">Pyridoxal phosphate</keyword>
<evidence type="ECO:0000259" key="5">
    <source>
        <dbReference type="Pfam" id="PF01212"/>
    </source>
</evidence>
<protein>
    <submittedName>
        <fullName evidence="6">Aminotransferase class I/II-fold pyridoxal phosphate-dependent enzyme</fullName>
    </submittedName>
</protein>
<dbReference type="InterPro" id="IPR001597">
    <property type="entry name" value="ArAA_b-elim_lyase/Thr_aldolase"/>
</dbReference>
<dbReference type="Pfam" id="PF01212">
    <property type="entry name" value="Beta_elim_lyase"/>
    <property type="match status" value="1"/>
</dbReference>
<evidence type="ECO:0000256" key="2">
    <source>
        <dbReference type="ARBA" id="ARBA00006966"/>
    </source>
</evidence>
<dbReference type="RefSeq" id="WP_149090241.1">
    <property type="nucleotide sequence ID" value="NZ_VKKY01000001.1"/>
</dbReference>
<name>A0A5B6TM95_9BACT</name>
<dbReference type="SUPFAM" id="SSF53383">
    <property type="entry name" value="PLP-dependent transferases"/>
    <property type="match status" value="1"/>
</dbReference>
<dbReference type="InterPro" id="IPR006311">
    <property type="entry name" value="TAT_signal"/>
</dbReference>
<dbReference type="GO" id="GO:0008483">
    <property type="term" value="F:transaminase activity"/>
    <property type="evidence" value="ECO:0007669"/>
    <property type="project" value="UniProtKB-KW"/>
</dbReference>
<organism evidence="6 7">
    <name type="scientific">Rufibacter hautae</name>
    <dbReference type="NCBI Taxonomy" id="2595005"/>
    <lineage>
        <taxon>Bacteria</taxon>
        <taxon>Pseudomonadati</taxon>
        <taxon>Bacteroidota</taxon>
        <taxon>Cytophagia</taxon>
        <taxon>Cytophagales</taxon>
        <taxon>Hymenobacteraceae</taxon>
        <taxon>Rufibacter</taxon>
    </lineage>
</organism>